<keyword evidence="1 3" id="KW-0808">Transferase</keyword>
<dbReference type="InterPro" id="IPR050858">
    <property type="entry name" value="Mal-CoA-ACP_Trans/PKS_FabD"/>
</dbReference>
<comment type="caution">
    <text evidence="3">The sequence shown here is derived from an EMBL/GenBank/DDBJ whole genome shotgun (WGS) entry which is preliminary data.</text>
</comment>
<evidence type="ECO:0000313" key="3">
    <source>
        <dbReference type="EMBL" id="CAG7594819.1"/>
    </source>
</evidence>
<proteinExistence type="predicted"/>
<accession>A0A916JT17</accession>
<dbReference type="Pfam" id="PF00698">
    <property type="entry name" value="Acyl_transf_1"/>
    <property type="match status" value="1"/>
</dbReference>
<organism evidence="3 4">
    <name type="scientific">Leucobacter soli</name>
    <dbReference type="NCBI Taxonomy" id="2812850"/>
    <lineage>
        <taxon>Bacteria</taxon>
        <taxon>Bacillati</taxon>
        <taxon>Actinomycetota</taxon>
        <taxon>Actinomycetes</taxon>
        <taxon>Micrococcales</taxon>
        <taxon>Microbacteriaceae</taxon>
        <taxon>Leucobacter</taxon>
    </lineage>
</organism>
<dbReference type="InterPro" id="IPR014043">
    <property type="entry name" value="Acyl_transferase_dom"/>
</dbReference>
<dbReference type="EMBL" id="CAJVAP010000001">
    <property type="protein sequence ID" value="CAG7594819.1"/>
    <property type="molecule type" value="Genomic_DNA"/>
</dbReference>
<dbReference type="PANTHER" id="PTHR42681">
    <property type="entry name" value="MALONYL-COA-ACYL CARRIER PROTEIN TRANSACYLASE, MITOCHONDRIAL"/>
    <property type="match status" value="1"/>
</dbReference>
<reference evidence="3" key="1">
    <citation type="submission" date="2021-06" db="EMBL/GenBank/DDBJ databases">
        <authorList>
            <person name="Criscuolo A."/>
        </authorList>
    </citation>
    <scope>NUCLEOTIDE SEQUENCE</scope>
    <source>
        <strain evidence="3">CIP111803</strain>
    </source>
</reference>
<keyword evidence="3" id="KW-0012">Acyltransferase</keyword>
<protein>
    <submittedName>
        <fullName evidence="3">Malonyl CoA-acyl carrier protein transacylase</fullName>
        <ecNumber evidence="3">2.3.1.39</ecNumber>
    </submittedName>
</protein>
<dbReference type="Proteomes" id="UP000693892">
    <property type="component" value="Unassembled WGS sequence"/>
</dbReference>
<gene>
    <name evidence="3" type="primary">fabD</name>
    <name evidence="3" type="ORF">LEUCIP111803_00011</name>
</gene>
<evidence type="ECO:0000313" key="4">
    <source>
        <dbReference type="Proteomes" id="UP000693892"/>
    </source>
</evidence>
<keyword evidence="4" id="KW-1185">Reference proteome</keyword>
<dbReference type="SMART" id="SM00827">
    <property type="entry name" value="PKS_AT"/>
    <property type="match status" value="1"/>
</dbReference>
<name>A0A916JT17_9MICO</name>
<feature type="domain" description="Malonyl-CoA:ACP transacylase (MAT)" evidence="2">
    <location>
        <begin position="20"/>
        <end position="319"/>
    </location>
</feature>
<dbReference type="AlphaFoldDB" id="A0A916JT17"/>
<dbReference type="PANTHER" id="PTHR42681:SF1">
    <property type="entry name" value="MALONYL-COA-ACYL CARRIER PROTEIN TRANSACYLASE, MITOCHONDRIAL"/>
    <property type="match status" value="1"/>
</dbReference>
<evidence type="ECO:0000256" key="1">
    <source>
        <dbReference type="ARBA" id="ARBA00022679"/>
    </source>
</evidence>
<sequence>MYMQFGAAESEKLYGVIVVACPGQGSQTPGFLSEWLEDNGARDFLGLASERAGIDLLAHGTTSDADTIRDTKVAQPLIVAASLLAWRALSARASLDAVGVAGHSVGEFAAAAASGVLSEDDALELVGVRGRAMAEAATREPTGMSAVVGGVETDVLAKIEAHGLTPANRNGGGQIVAAGALDALAALAEDAPRGARVIQLQVAGAFHTSYMASAVPVLREAASRTTAQDPTHRLWTNADGSEVTSGSRYVELLVSQIANPVRWDACMEGFRSAGITGLIELTPAGALSGIAKRALKGVPTVAVKTPADLDAAIELIDGAAA</sequence>
<dbReference type="GO" id="GO:0005829">
    <property type="term" value="C:cytosol"/>
    <property type="evidence" value="ECO:0007669"/>
    <property type="project" value="TreeGrafter"/>
</dbReference>
<dbReference type="GO" id="GO:0006633">
    <property type="term" value="P:fatty acid biosynthetic process"/>
    <property type="evidence" value="ECO:0007669"/>
    <property type="project" value="TreeGrafter"/>
</dbReference>
<dbReference type="GO" id="GO:0004314">
    <property type="term" value="F:[acyl-carrier-protein] S-malonyltransferase activity"/>
    <property type="evidence" value="ECO:0007669"/>
    <property type="project" value="UniProtKB-EC"/>
</dbReference>
<evidence type="ECO:0000259" key="2">
    <source>
        <dbReference type="SMART" id="SM00827"/>
    </source>
</evidence>
<dbReference type="EC" id="2.3.1.39" evidence="3"/>